<dbReference type="Pfam" id="PF02574">
    <property type="entry name" value="S-methyl_trans"/>
    <property type="match status" value="1"/>
</dbReference>
<organism evidence="5 6">
    <name type="scientific">Albidovulum aquaemixtae</name>
    <dbReference type="NCBI Taxonomy" id="1542388"/>
    <lineage>
        <taxon>Bacteria</taxon>
        <taxon>Pseudomonadati</taxon>
        <taxon>Pseudomonadota</taxon>
        <taxon>Alphaproteobacteria</taxon>
        <taxon>Rhodobacterales</taxon>
        <taxon>Paracoccaceae</taxon>
        <taxon>Albidovulum</taxon>
    </lineage>
</organism>
<dbReference type="GO" id="GO:0032259">
    <property type="term" value="P:methylation"/>
    <property type="evidence" value="ECO:0007669"/>
    <property type="project" value="UniProtKB-KW"/>
</dbReference>
<dbReference type="GO" id="GO:0046872">
    <property type="term" value="F:metal ion binding"/>
    <property type="evidence" value="ECO:0007669"/>
    <property type="project" value="UniProtKB-KW"/>
</dbReference>
<accession>A0A2R8B5E4</accession>
<dbReference type="RefSeq" id="WP_108853353.1">
    <property type="nucleotide sequence ID" value="NZ_OMOQ01000001.1"/>
</dbReference>
<feature type="binding site" evidence="3">
    <location>
        <position position="293"/>
    </location>
    <ligand>
        <name>Zn(2+)</name>
        <dbReference type="ChEBI" id="CHEBI:29105"/>
    </ligand>
</feature>
<dbReference type="InterPro" id="IPR036589">
    <property type="entry name" value="HCY_dom_sf"/>
</dbReference>
<keyword evidence="2 3" id="KW-0808">Transferase</keyword>
<keyword evidence="3" id="KW-0479">Metal-binding</keyword>
<sequence>MTRLEQLTTSARPYLTDGGLETTMVFHESLELPEFAAFTLLDSEEGRDALTRYYETYLKLAREARTGFVLDLPTWRANSEWGRVMGLGEKDIRRINRDAVAFCTRIRDEWETAELPIVINGVVGPSGDGYVVGDALSPEKSESRHRVQAEAYAEGGVDIVTAVTMTHSGEAIGIARAAIKARLPFSIGFTVETDGKLPSGETIGEAIRATEDATDGAAVSFMINCAHPTHFMDELAGEWTGRIGAIRANASRKSHEELDAAEELDDGDPEEFGQLYSAFAPKLPNLRVIGGCCGTDHRHVGCASAHFHGTVAA</sequence>
<evidence type="ECO:0000259" key="4">
    <source>
        <dbReference type="PROSITE" id="PS50970"/>
    </source>
</evidence>
<evidence type="ECO:0000256" key="3">
    <source>
        <dbReference type="PROSITE-ProRule" id="PRU00333"/>
    </source>
</evidence>
<evidence type="ECO:0000313" key="6">
    <source>
        <dbReference type="Proteomes" id="UP000244924"/>
    </source>
</evidence>
<dbReference type="InterPro" id="IPR003726">
    <property type="entry name" value="HCY_dom"/>
</dbReference>
<dbReference type="PROSITE" id="PS50970">
    <property type="entry name" value="HCY"/>
    <property type="match status" value="1"/>
</dbReference>
<feature type="binding site" evidence="3">
    <location>
        <position position="292"/>
    </location>
    <ligand>
        <name>Zn(2+)</name>
        <dbReference type="ChEBI" id="CHEBI:29105"/>
    </ligand>
</feature>
<dbReference type="Gene3D" id="3.20.20.330">
    <property type="entry name" value="Homocysteine-binding-like domain"/>
    <property type="match status" value="1"/>
</dbReference>
<reference evidence="5 6" key="1">
    <citation type="submission" date="2018-03" db="EMBL/GenBank/DDBJ databases">
        <authorList>
            <person name="Keele B.F."/>
        </authorList>
    </citation>
    <scope>NUCLEOTIDE SEQUENCE [LARGE SCALE GENOMIC DNA]</scope>
    <source>
        <strain evidence="5 6">CECT 8626</strain>
    </source>
</reference>
<dbReference type="PANTHER" id="PTHR11103:SF18">
    <property type="entry name" value="SLR1189 PROTEIN"/>
    <property type="match status" value="1"/>
</dbReference>
<dbReference type="SUPFAM" id="SSF82282">
    <property type="entry name" value="Homocysteine S-methyltransferase"/>
    <property type="match status" value="1"/>
</dbReference>
<evidence type="ECO:0000256" key="2">
    <source>
        <dbReference type="ARBA" id="ARBA00022679"/>
    </source>
</evidence>
<feature type="binding site" evidence="3">
    <location>
        <position position="225"/>
    </location>
    <ligand>
        <name>Zn(2+)</name>
        <dbReference type="ChEBI" id="CHEBI:29105"/>
    </ligand>
</feature>
<evidence type="ECO:0000256" key="1">
    <source>
        <dbReference type="ARBA" id="ARBA00022603"/>
    </source>
</evidence>
<dbReference type="EMBL" id="OMOQ01000001">
    <property type="protein sequence ID" value="SPH17829.1"/>
    <property type="molecule type" value="Genomic_DNA"/>
</dbReference>
<protein>
    <recommendedName>
        <fullName evidence="4">Hcy-binding domain-containing protein</fullName>
    </recommendedName>
</protein>
<keyword evidence="3" id="KW-0862">Zinc</keyword>
<evidence type="ECO:0000313" key="5">
    <source>
        <dbReference type="EMBL" id="SPH17829.1"/>
    </source>
</evidence>
<gene>
    <name evidence="5" type="ORF">DEA8626_01356</name>
</gene>
<keyword evidence="1 3" id="KW-0489">Methyltransferase</keyword>
<feature type="domain" description="Hcy-binding" evidence="4">
    <location>
        <begin position="2"/>
        <end position="307"/>
    </location>
</feature>
<keyword evidence="6" id="KW-1185">Reference proteome</keyword>
<comment type="cofactor">
    <cofactor evidence="3">
        <name>Zn(2+)</name>
        <dbReference type="ChEBI" id="CHEBI:29105"/>
    </cofactor>
</comment>
<dbReference type="AlphaFoldDB" id="A0A2R8B5E4"/>
<proteinExistence type="predicted"/>
<name>A0A2R8B5E4_9RHOB</name>
<dbReference type="GO" id="GO:0008168">
    <property type="term" value="F:methyltransferase activity"/>
    <property type="evidence" value="ECO:0007669"/>
    <property type="project" value="UniProtKB-UniRule"/>
</dbReference>
<dbReference type="OrthoDB" id="9803687at2"/>
<dbReference type="Proteomes" id="UP000244924">
    <property type="component" value="Unassembled WGS sequence"/>
</dbReference>
<dbReference type="PANTHER" id="PTHR11103">
    <property type="entry name" value="SLR1189 PROTEIN"/>
    <property type="match status" value="1"/>
</dbReference>